<comment type="subcellular location">
    <subcellularLocation>
        <location evidence="1">Membrane</location>
        <topology evidence="1">Multi-pass membrane protein</topology>
    </subcellularLocation>
</comment>
<accession>A0AAD5UA42</accession>
<dbReference type="AlphaFoldDB" id="A0AAD5UA42"/>
<evidence type="ECO:0000313" key="8">
    <source>
        <dbReference type="Proteomes" id="UP001211065"/>
    </source>
</evidence>
<evidence type="ECO:0000256" key="3">
    <source>
        <dbReference type="ARBA" id="ARBA00022989"/>
    </source>
</evidence>
<comment type="caution">
    <text evidence="7">The sequence shown here is derived from an EMBL/GenBank/DDBJ whole genome shotgun (WGS) entry which is preliminary data.</text>
</comment>
<proteinExistence type="predicted"/>
<dbReference type="GO" id="GO:0055038">
    <property type="term" value="C:recycling endosome membrane"/>
    <property type="evidence" value="ECO:0007669"/>
    <property type="project" value="TreeGrafter"/>
</dbReference>
<keyword evidence="8" id="KW-1185">Reference proteome</keyword>
<feature type="region of interest" description="Disordered" evidence="5">
    <location>
        <begin position="41"/>
        <end position="102"/>
    </location>
</feature>
<protein>
    <recommendedName>
        <fullName evidence="9">Secretory carrier membrane protein</fullName>
    </recommendedName>
</protein>
<dbReference type="GO" id="GO:0032588">
    <property type="term" value="C:trans-Golgi network membrane"/>
    <property type="evidence" value="ECO:0007669"/>
    <property type="project" value="TreeGrafter"/>
</dbReference>
<organism evidence="7 8">
    <name type="scientific">Clydaea vesicula</name>
    <dbReference type="NCBI Taxonomy" id="447962"/>
    <lineage>
        <taxon>Eukaryota</taxon>
        <taxon>Fungi</taxon>
        <taxon>Fungi incertae sedis</taxon>
        <taxon>Chytridiomycota</taxon>
        <taxon>Chytridiomycota incertae sedis</taxon>
        <taxon>Chytridiomycetes</taxon>
        <taxon>Lobulomycetales</taxon>
        <taxon>Lobulomycetaceae</taxon>
        <taxon>Clydaea</taxon>
    </lineage>
</organism>
<dbReference type="PANTHER" id="PTHR10687:SF90">
    <property type="entry name" value="SECRETORY CARRIER MEMBRANE PROTEIN"/>
    <property type="match status" value="1"/>
</dbReference>
<name>A0AAD5UA42_9FUNG</name>
<feature type="transmembrane region" description="Helical" evidence="6">
    <location>
        <begin position="139"/>
        <end position="159"/>
    </location>
</feature>
<feature type="compositionally biased region" description="Basic and acidic residues" evidence="5">
    <location>
        <begin position="71"/>
        <end position="101"/>
    </location>
</feature>
<reference evidence="7" key="1">
    <citation type="submission" date="2020-05" db="EMBL/GenBank/DDBJ databases">
        <title>Phylogenomic resolution of chytrid fungi.</title>
        <authorList>
            <person name="Stajich J.E."/>
            <person name="Amses K."/>
            <person name="Simmons R."/>
            <person name="Seto K."/>
            <person name="Myers J."/>
            <person name="Bonds A."/>
            <person name="Quandt C.A."/>
            <person name="Barry K."/>
            <person name="Liu P."/>
            <person name="Grigoriev I."/>
            <person name="Longcore J.E."/>
            <person name="James T.Y."/>
        </authorList>
    </citation>
    <scope>NUCLEOTIDE SEQUENCE</scope>
    <source>
        <strain evidence="7">JEL0476</strain>
    </source>
</reference>
<keyword evidence="4 6" id="KW-0472">Membrane</keyword>
<keyword evidence="2 6" id="KW-0812">Transmembrane</keyword>
<feature type="transmembrane region" description="Helical" evidence="6">
    <location>
        <begin position="208"/>
        <end position="227"/>
    </location>
</feature>
<feature type="transmembrane region" description="Helical" evidence="6">
    <location>
        <begin position="233"/>
        <end position="256"/>
    </location>
</feature>
<feature type="compositionally biased region" description="Basic and acidic residues" evidence="5">
    <location>
        <begin position="50"/>
        <end position="62"/>
    </location>
</feature>
<dbReference type="EMBL" id="JADGJW010000045">
    <property type="protein sequence ID" value="KAJ3226050.1"/>
    <property type="molecule type" value="Genomic_DNA"/>
</dbReference>
<feature type="transmembrane region" description="Helical" evidence="6">
    <location>
        <begin position="179"/>
        <end position="196"/>
    </location>
</feature>
<sequence>MSNPFMLESEMDSDNPFADPSVNQALTSNYTTVDARESVEIELSSASTSHDADKHYDGDLSNKKQPTNFDHLSKREEELKRREEELAQRERALRSEQDSMRQHGFHPPNWPFFYPYIYLDINEEIPEIHRGTVSKIYKFWLATVGNLLFNMLVCFILLVSPTANGGAQSPTVATDFGVALMYCFTITAASFFLWYRPIYNGYMKENSLYFRFATSGSAGFINLLGAFAAGKVFGGVMCIIDFAVWLTLGFVGLWTWKDVHHHYRAG</sequence>
<evidence type="ECO:0000256" key="4">
    <source>
        <dbReference type="ARBA" id="ARBA00023136"/>
    </source>
</evidence>
<dbReference type="PANTHER" id="PTHR10687">
    <property type="entry name" value="SECRETORY CARRIER-ASSOCIATED MEMBRANE PROTEIN SCAMP"/>
    <property type="match status" value="1"/>
</dbReference>
<dbReference type="GO" id="GO:0015031">
    <property type="term" value="P:protein transport"/>
    <property type="evidence" value="ECO:0007669"/>
    <property type="project" value="InterPro"/>
</dbReference>
<feature type="region of interest" description="Disordered" evidence="5">
    <location>
        <begin position="1"/>
        <end position="23"/>
    </location>
</feature>
<gene>
    <name evidence="7" type="ORF">HK099_005635</name>
</gene>
<evidence type="ECO:0000256" key="6">
    <source>
        <dbReference type="SAM" id="Phobius"/>
    </source>
</evidence>
<dbReference type="Pfam" id="PF04144">
    <property type="entry name" value="SCAMP"/>
    <property type="match status" value="2"/>
</dbReference>
<evidence type="ECO:0000256" key="5">
    <source>
        <dbReference type="SAM" id="MobiDB-lite"/>
    </source>
</evidence>
<evidence type="ECO:0008006" key="9">
    <source>
        <dbReference type="Google" id="ProtNLM"/>
    </source>
</evidence>
<dbReference type="InterPro" id="IPR007273">
    <property type="entry name" value="SCAMP"/>
</dbReference>
<evidence type="ECO:0000256" key="1">
    <source>
        <dbReference type="ARBA" id="ARBA00004141"/>
    </source>
</evidence>
<keyword evidence="3 6" id="KW-1133">Transmembrane helix</keyword>
<evidence type="ECO:0000313" key="7">
    <source>
        <dbReference type="EMBL" id="KAJ3226050.1"/>
    </source>
</evidence>
<evidence type="ECO:0000256" key="2">
    <source>
        <dbReference type="ARBA" id="ARBA00022692"/>
    </source>
</evidence>
<dbReference type="Proteomes" id="UP001211065">
    <property type="component" value="Unassembled WGS sequence"/>
</dbReference>